<dbReference type="InterPro" id="IPR041729">
    <property type="entry name" value="Formyl-FH4-Hydrolase_C"/>
</dbReference>
<evidence type="ECO:0000256" key="4">
    <source>
        <dbReference type="NCBIfam" id="TIGR00655"/>
    </source>
</evidence>
<gene>
    <name evidence="3 6" type="primary">purU</name>
    <name evidence="6" type="ORF">SADO_01965</name>
</gene>
<name>A0ABV2AWH0_9GAMM</name>
<evidence type="ECO:0000313" key="7">
    <source>
        <dbReference type="Proteomes" id="UP001460888"/>
    </source>
</evidence>
<dbReference type="CDD" id="cd04875">
    <property type="entry name" value="ACT_F4HF-DF"/>
    <property type="match status" value="1"/>
</dbReference>
<comment type="caution">
    <text evidence="6">The sequence shown here is derived from an EMBL/GenBank/DDBJ whole genome shotgun (WGS) entry which is preliminary data.</text>
</comment>
<evidence type="ECO:0000313" key="6">
    <source>
        <dbReference type="EMBL" id="MES1927982.1"/>
    </source>
</evidence>
<keyword evidence="7" id="KW-1185">Reference proteome</keyword>
<dbReference type="NCBIfam" id="NF004684">
    <property type="entry name" value="PRK06027.1"/>
    <property type="match status" value="1"/>
</dbReference>
<dbReference type="EC" id="3.5.1.10" evidence="3 4"/>
<dbReference type="CDD" id="cd08648">
    <property type="entry name" value="FMT_core_Formyl-FH4-Hydrolase_C"/>
    <property type="match status" value="1"/>
</dbReference>
<dbReference type="SUPFAM" id="SSF53328">
    <property type="entry name" value="Formyltransferase"/>
    <property type="match status" value="1"/>
</dbReference>
<feature type="domain" description="ACT" evidence="5">
    <location>
        <begin position="8"/>
        <end position="84"/>
    </location>
</feature>
<dbReference type="HAMAP" id="MF_01927">
    <property type="entry name" value="PurU"/>
    <property type="match status" value="1"/>
</dbReference>
<sequence length="285" mass="32979">MDRPRHFTLRFSCPDRVGIVSRVASFFADNGGWILRSSQHSDEDSQRFFMRVEVRADSLDFHLSELRRRFEPVGRELDMDWQISDSAVKKRVVLLVSKQMHCLYDLLERWQSRELDIEIPCVISNHADARGLVEWHGLRFHHVPITKDNKPEAWAEIERLFTESGGETMVLARFMQILPADLCDRHPGRILNIHHSFLPSFVGAQPYLQAYQRGVKQVGATCHYVTPELDQGPIIDQDVTRVDHGDTVRDLVRYGKDIEKAVLARGLRHHLEDRVLISGRRTVVL</sequence>
<dbReference type="EMBL" id="APND01000001">
    <property type="protein sequence ID" value="MES1927982.1"/>
    <property type="molecule type" value="Genomic_DNA"/>
</dbReference>
<protein>
    <recommendedName>
        <fullName evidence="3 4">Formyltetrahydrofolate deformylase</fullName>
        <ecNumber evidence="3 4">3.5.1.10</ecNumber>
    </recommendedName>
    <alternativeName>
        <fullName evidence="3">Formyl-FH(4) hydrolase</fullName>
    </alternativeName>
</protein>
<reference evidence="6 7" key="1">
    <citation type="submission" date="2013-03" db="EMBL/GenBank/DDBJ databases">
        <title>Salinisphaera dokdonensis CL-ES53 Genome Sequencing.</title>
        <authorList>
            <person name="Li C."/>
            <person name="Lai Q."/>
            <person name="Shao Z."/>
        </authorList>
    </citation>
    <scope>NUCLEOTIDE SEQUENCE [LARGE SCALE GENOMIC DNA]</scope>
    <source>
        <strain evidence="6 7">CL-ES53</strain>
    </source>
</reference>
<dbReference type="Pfam" id="PF01842">
    <property type="entry name" value="ACT"/>
    <property type="match status" value="1"/>
</dbReference>
<organism evidence="6 7">
    <name type="scientific">Salinisphaera dokdonensis CL-ES53</name>
    <dbReference type="NCBI Taxonomy" id="1304272"/>
    <lineage>
        <taxon>Bacteria</taxon>
        <taxon>Pseudomonadati</taxon>
        <taxon>Pseudomonadota</taxon>
        <taxon>Gammaproteobacteria</taxon>
        <taxon>Salinisphaerales</taxon>
        <taxon>Salinisphaeraceae</taxon>
        <taxon>Salinisphaera</taxon>
    </lineage>
</organism>
<dbReference type="PRINTS" id="PR01575">
    <property type="entry name" value="FFH4HYDRLASE"/>
</dbReference>
<keyword evidence="3" id="KW-0658">Purine biosynthesis</keyword>
<evidence type="ECO:0000259" key="5">
    <source>
        <dbReference type="PROSITE" id="PS51671"/>
    </source>
</evidence>
<dbReference type="InterPro" id="IPR004810">
    <property type="entry name" value="PurU"/>
</dbReference>
<accession>A0ABV2AWH0</accession>
<proteinExistence type="inferred from homology"/>
<dbReference type="SUPFAM" id="SSF55021">
    <property type="entry name" value="ACT-like"/>
    <property type="match status" value="1"/>
</dbReference>
<comment type="catalytic activity">
    <reaction evidence="3">
        <text>(6R)-10-formyltetrahydrofolate + H2O = (6S)-5,6,7,8-tetrahydrofolate + formate + H(+)</text>
        <dbReference type="Rhea" id="RHEA:19833"/>
        <dbReference type="ChEBI" id="CHEBI:15377"/>
        <dbReference type="ChEBI" id="CHEBI:15378"/>
        <dbReference type="ChEBI" id="CHEBI:15740"/>
        <dbReference type="ChEBI" id="CHEBI:57453"/>
        <dbReference type="ChEBI" id="CHEBI:195366"/>
        <dbReference type="EC" id="3.5.1.10"/>
    </reaction>
</comment>
<dbReference type="InterPro" id="IPR002376">
    <property type="entry name" value="Formyl_transf_N"/>
</dbReference>
<dbReference type="NCBIfam" id="TIGR00655">
    <property type="entry name" value="PurU"/>
    <property type="match status" value="1"/>
</dbReference>
<keyword evidence="2 3" id="KW-0378">Hydrolase</keyword>
<dbReference type="GO" id="GO:0008864">
    <property type="term" value="F:formyltetrahydrofolate deformylase activity"/>
    <property type="evidence" value="ECO:0007669"/>
    <property type="project" value="UniProtKB-EC"/>
</dbReference>
<evidence type="ECO:0000256" key="1">
    <source>
        <dbReference type="ARBA" id="ARBA00022563"/>
    </source>
</evidence>
<dbReference type="Gene3D" id="3.40.50.170">
    <property type="entry name" value="Formyl transferase, N-terminal domain"/>
    <property type="match status" value="1"/>
</dbReference>
<dbReference type="Gene3D" id="3.30.70.260">
    <property type="match status" value="1"/>
</dbReference>
<dbReference type="Proteomes" id="UP001460888">
    <property type="component" value="Unassembled WGS sequence"/>
</dbReference>
<dbReference type="InterPro" id="IPR036477">
    <property type="entry name" value="Formyl_transf_N_sf"/>
</dbReference>
<keyword evidence="1 3" id="KW-0554">One-carbon metabolism</keyword>
<dbReference type="Pfam" id="PF00551">
    <property type="entry name" value="Formyl_trans_N"/>
    <property type="match status" value="1"/>
</dbReference>
<feature type="active site" evidence="3">
    <location>
        <position position="230"/>
    </location>
</feature>
<dbReference type="PANTHER" id="PTHR42706">
    <property type="entry name" value="FORMYLTETRAHYDROFOLATE DEFORMYLASE"/>
    <property type="match status" value="1"/>
</dbReference>
<dbReference type="InterPro" id="IPR045865">
    <property type="entry name" value="ACT-like_dom_sf"/>
</dbReference>
<dbReference type="PROSITE" id="PS51671">
    <property type="entry name" value="ACT"/>
    <property type="match status" value="1"/>
</dbReference>
<evidence type="ECO:0000256" key="2">
    <source>
        <dbReference type="ARBA" id="ARBA00022801"/>
    </source>
</evidence>
<dbReference type="InterPro" id="IPR002912">
    <property type="entry name" value="ACT_dom"/>
</dbReference>
<dbReference type="PANTHER" id="PTHR42706:SF1">
    <property type="entry name" value="FORMYLTETRAHYDROFOLATE DEFORMYLASE 2, MITOCHONDRIAL"/>
    <property type="match status" value="1"/>
</dbReference>
<comment type="pathway">
    <text evidence="3">Purine metabolism; IMP biosynthesis via de novo pathway; formate from 10-formyl-5,6,7,8-tetrahydrofolate: step 1/1.</text>
</comment>
<comment type="similarity">
    <text evidence="3">Belongs to the PurU family.</text>
</comment>
<dbReference type="InterPro" id="IPR044074">
    <property type="entry name" value="PurU_ACT"/>
</dbReference>
<dbReference type="PIRSF" id="PIRSF036480">
    <property type="entry name" value="FormyFH4_hydr"/>
    <property type="match status" value="1"/>
</dbReference>
<dbReference type="RefSeq" id="WP_353108778.1">
    <property type="nucleotide sequence ID" value="NZ_APND01000001.1"/>
</dbReference>
<comment type="function">
    <text evidence="3">Catalyzes the hydrolysis of 10-formyltetrahydrofolate (formyl-FH4) to formate and tetrahydrofolate (FH4).</text>
</comment>
<evidence type="ECO:0000256" key="3">
    <source>
        <dbReference type="HAMAP-Rule" id="MF_01927"/>
    </source>
</evidence>